<evidence type="ECO:0000313" key="1">
    <source>
        <dbReference type="EMBL" id="GHI50396.1"/>
    </source>
</evidence>
<gene>
    <name evidence="1" type="ORF">Srubr_02420</name>
</gene>
<organism evidence="1 2">
    <name type="scientific">Streptomyces rubradiris</name>
    <name type="common">Streptomyces achromogenes subsp. rubradiris</name>
    <dbReference type="NCBI Taxonomy" id="285531"/>
    <lineage>
        <taxon>Bacteria</taxon>
        <taxon>Bacillati</taxon>
        <taxon>Actinomycetota</taxon>
        <taxon>Actinomycetes</taxon>
        <taxon>Kitasatosporales</taxon>
        <taxon>Streptomycetaceae</taxon>
        <taxon>Streptomyces</taxon>
    </lineage>
</organism>
<accession>A0ABQ3R3F4</accession>
<protein>
    <submittedName>
        <fullName evidence="1">Uncharacterized protein</fullName>
    </submittedName>
</protein>
<name>A0ABQ3R3F4_STRRR</name>
<reference evidence="2" key="1">
    <citation type="submission" date="2023-07" db="EMBL/GenBank/DDBJ databases">
        <title>Whole genome shotgun sequence of Streptomyces achromogenes subsp. rubradiris NBRC 14000.</title>
        <authorList>
            <person name="Komaki H."/>
            <person name="Tamura T."/>
        </authorList>
    </citation>
    <scope>NUCLEOTIDE SEQUENCE [LARGE SCALE GENOMIC DNA]</scope>
    <source>
        <strain evidence="2">NBRC 14000</strain>
    </source>
</reference>
<keyword evidence="2" id="KW-1185">Reference proteome</keyword>
<dbReference type="EMBL" id="BNEA01000001">
    <property type="protein sequence ID" value="GHI50396.1"/>
    <property type="molecule type" value="Genomic_DNA"/>
</dbReference>
<sequence>MPVQIIKPRPNPKTAQRVTEVGAALGAMVRAMAPAVQKAGEEMGRSFERLRTQRPA</sequence>
<dbReference type="RefSeq" id="WP_189999685.1">
    <property type="nucleotide sequence ID" value="NZ_BNCB01000032.1"/>
</dbReference>
<dbReference type="Proteomes" id="UP000646738">
    <property type="component" value="Unassembled WGS sequence"/>
</dbReference>
<proteinExistence type="predicted"/>
<evidence type="ECO:0000313" key="2">
    <source>
        <dbReference type="Proteomes" id="UP000646738"/>
    </source>
</evidence>
<comment type="caution">
    <text evidence="1">The sequence shown here is derived from an EMBL/GenBank/DDBJ whole genome shotgun (WGS) entry which is preliminary data.</text>
</comment>